<accession>A0A1H6X328</accession>
<dbReference type="AlphaFoldDB" id="A0A1H6X328"/>
<name>A0A1H6X328_9GAMM</name>
<evidence type="ECO:0000313" key="2">
    <source>
        <dbReference type="Proteomes" id="UP000199250"/>
    </source>
</evidence>
<sequence>MPWIILVDLRENNGHFVNIEDKHGNIAQFETEQDAREVMRDHSLNVFPCYAISVDDDEISYL</sequence>
<evidence type="ECO:0000313" key="1">
    <source>
        <dbReference type="EMBL" id="SEJ23519.1"/>
    </source>
</evidence>
<gene>
    <name evidence="1" type="ORF">SAMN04244572_03216</name>
</gene>
<protein>
    <submittedName>
        <fullName evidence="1">Uncharacterized protein</fullName>
    </submittedName>
</protein>
<dbReference type="RefSeq" id="WP_090733569.1">
    <property type="nucleotide sequence ID" value="NZ_FNYQ01000064.1"/>
</dbReference>
<dbReference type="EMBL" id="FNYQ01000064">
    <property type="protein sequence ID" value="SEJ23519.1"/>
    <property type="molecule type" value="Genomic_DNA"/>
</dbReference>
<dbReference type="Proteomes" id="UP000199250">
    <property type="component" value="Unassembled WGS sequence"/>
</dbReference>
<reference evidence="1 2" key="1">
    <citation type="submission" date="2016-10" db="EMBL/GenBank/DDBJ databases">
        <authorList>
            <person name="de Groot N.N."/>
        </authorList>
    </citation>
    <scope>NUCLEOTIDE SEQUENCE [LARGE SCALE GENOMIC DNA]</scope>
    <source>
        <strain evidence="1 2">DSM 373</strain>
    </source>
</reference>
<proteinExistence type="predicted"/>
<organism evidence="1 2">
    <name type="scientific">Azotobacter beijerinckii</name>
    <dbReference type="NCBI Taxonomy" id="170623"/>
    <lineage>
        <taxon>Bacteria</taxon>
        <taxon>Pseudomonadati</taxon>
        <taxon>Pseudomonadota</taxon>
        <taxon>Gammaproteobacteria</taxon>
        <taxon>Pseudomonadales</taxon>
        <taxon>Pseudomonadaceae</taxon>
        <taxon>Azotobacter</taxon>
    </lineage>
</organism>